<evidence type="ECO:0000313" key="1">
    <source>
        <dbReference type="Proteomes" id="UP000050795"/>
    </source>
</evidence>
<keyword evidence="1" id="KW-1185">Reference proteome</keyword>
<accession>A0AA85JCJ9</accession>
<sequence>MRTGKVGARRFALPRMNCPRFDSECISWLCWPAKTVTVIVSLNFEWNMWVQQHTFTSYYLLRSSSASPTVAHTTLSHLCHPRTPHSSFLIRRVRLELWSGT</sequence>
<protein>
    <submittedName>
        <fullName evidence="2">Uncharacterized protein</fullName>
    </submittedName>
</protein>
<dbReference type="AlphaFoldDB" id="A0AA85JCJ9"/>
<organism evidence="1 2">
    <name type="scientific">Trichobilharzia regenti</name>
    <name type="common">Nasal bird schistosome</name>
    <dbReference type="NCBI Taxonomy" id="157069"/>
    <lineage>
        <taxon>Eukaryota</taxon>
        <taxon>Metazoa</taxon>
        <taxon>Spiralia</taxon>
        <taxon>Lophotrochozoa</taxon>
        <taxon>Platyhelminthes</taxon>
        <taxon>Trematoda</taxon>
        <taxon>Digenea</taxon>
        <taxon>Strigeidida</taxon>
        <taxon>Schistosomatoidea</taxon>
        <taxon>Schistosomatidae</taxon>
        <taxon>Trichobilharzia</taxon>
    </lineage>
</organism>
<reference evidence="2" key="2">
    <citation type="submission" date="2023-11" db="UniProtKB">
        <authorList>
            <consortium name="WormBaseParasite"/>
        </authorList>
    </citation>
    <scope>IDENTIFICATION</scope>
</reference>
<reference evidence="1" key="1">
    <citation type="submission" date="2022-06" db="EMBL/GenBank/DDBJ databases">
        <authorList>
            <person name="Berger JAMES D."/>
            <person name="Berger JAMES D."/>
        </authorList>
    </citation>
    <scope>NUCLEOTIDE SEQUENCE [LARGE SCALE GENOMIC DNA]</scope>
</reference>
<proteinExistence type="predicted"/>
<dbReference type="WBParaSite" id="TREG1_23550.1">
    <property type="protein sequence ID" value="TREG1_23550.1"/>
    <property type="gene ID" value="TREG1_23550"/>
</dbReference>
<evidence type="ECO:0000313" key="2">
    <source>
        <dbReference type="WBParaSite" id="TREG1_23550.1"/>
    </source>
</evidence>
<dbReference type="Proteomes" id="UP000050795">
    <property type="component" value="Unassembled WGS sequence"/>
</dbReference>
<name>A0AA85JCJ9_TRIRE</name>